<dbReference type="Proteomes" id="UP000198598">
    <property type="component" value="Unassembled WGS sequence"/>
</dbReference>
<dbReference type="PROSITE" id="PS50977">
    <property type="entry name" value="HTH_TETR_2"/>
    <property type="match status" value="1"/>
</dbReference>
<dbReference type="EMBL" id="FOLQ01000005">
    <property type="protein sequence ID" value="SFD43080.1"/>
    <property type="molecule type" value="Genomic_DNA"/>
</dbReference>
<organism evidence="6 7">
    <name type="scientific">Spirosoma endophyticum</name>
    <dbReference type="NCBI Taxonomy" id="662367"/>
    <lineage>
        <taxon>Bacteria</taxon>
        <taxon>Pseudomonadati</taxon>
        <taxon>Bacteroidota</taxon>
        <taxon>Cytophagia</taxon>
        <taxon>Cytophagales</taxon>
        <taxon>Cytophagaceae</taxon>
        <taxon>Spirosoma</taxon>
    </lineage>
</organism>
<evidence type="ECO:0000313" key="6">
    <source>
        <dbReference type="EMBL" id="SFD43080.1"/>
    </source>
</evidence>
<dbReference type="AlphaFoldDB" id="A0A1I1SJ73"/>
<dbReference type="PANTHER" id="PTHR30055">
    <property type="entry name" value="HTH-TYPE TRANSCRIPTIONAL REGULATOR RUTR"/>
    <property type="match status" value="1"/>
</dbReference>
<dbReference type="PANTHER" id="PTHR30055:SF234">
    <property type="entry name" value="HTH-TYPE TRANSCRIPTIONAL REGULATOR BETI"/>
    <property type="match status" value="1"/>
</dbReference>
<evidence type="ECO:0000256" key="1">
    <source>
        <dbReference type="ARBA" id="ARBA00023015"/>
    </source>
</evidence>
<proteinExistence type="predicted"/>
<dbReference type="InterPro" id="IPR050109">
    <property type="entry name" value="HTH-type_TetR-like_transc_reg"/>
</dbReference>
<sequence length="222" mass="24459">MEKLQRNRADTSQRIVDALEQLLAQKGLPGVGIGAIAEKANVSKVLIYRYFGGLEGLLEYYVKMGRIVPHYDPAWLDQIQPTSPAALAPIWSGQALQLFRRMRASRASRELLKAAVTEKEPLAETISTSLDAELTRLTQQLAFLEGGDHQAISAVILGALSFLTIQAQNDRTMMGIDLRSETGWSRLEEAVKGIYKALAKQALDSPKIRLTLKADQAVVSAW</sequence>
<feature type="domain" description="HTH tetR-type" evidence="5">
    <location>
        <begin position="9"/>
        <end position="69"/>
    </location>
</feature>
<dbReference type="Gene3D" id="1.10.357.10">
    <property type="entry name" value="Tetracycline Repressor, domain 2"/>
    <property type="match status" value="1"/>
</dbReference>
<gene>
    <name evidence="6" type="ORF">SAMN05216167_10518</name>
</gene>
<keyword evidence="7" id="KW-1185">Reference proteome</keyword>
<evidence type="ECO:0000256" key="3">
    <source>
        <dbReference type="ARBA" id="ARBA00023163"/>
    </source>
</evidence>
<keyword evidence="3" id="KW-0804">Transcription</keyword>
<dbReference type="InterPro" id="IPR009057">
    <property type="entry name" value="Homeodomain-like_sf"/>
</dbReference>
<dbReference type="PRINTS" id="PR00455">
    <property type="entry name" value="HTHTETR"/>
</dbReference>
<dbReference type="OrthoDB" id="836882at2"/>
<keyword evidence="1" id="KW-0805">Transcription regulation</keyword>
<evidence type="ECO:0000256" key="2">
    <source>
        <dbReference type="ARBA" id="ARBA00023125"/>
    </source>
</evidence>
<keyword evidence="2 4" id="KW-0238">DNA-binding</keyword>
<dbReference type="RefSeq" id="WP_093827320.1">
    <property type="nucleotide sequence ID" value="NZ_FOLQ01000005.1"/>
</dbReference>
<evidence type="ECO:0000313" key="7">
    <source>
        <dbReference type="Proteomes" id="UP000198598"/>
    </source>
</evidence>
<feature type="DNA-binding region" description="H-T-H motif" evidence="4">
    <location>
        <begin position="32"/>
        <end position="51"/>
    </location>
</feature>
<dbReference type="SUPFAM" id="SSF46689">
    <property type="entry name" value="Homeodomain-like"/>
    <property type="match status" value="1"/>
</dbReference>
<evidence type="ECO:0000259" key="5">
    <source>
        <dbReference type="PROSITE" id="PS50977"/>
    </source>
</evidence>
<reference evidence="6 7" key="1">
    <citation type="submission" date="2016-10" db="EMBL/GenBank/DDBJ databases">
        <authorList>
            <person name="de Groot N.N."/>
        </authorList>
    </citation>
    <scope>NUCLEOTIDE SEQUENCE [LARGE SCALE GENOMIC DNA]</scope>
    <source>
        <strain evidence="6 7">DSM 26130</strain>
    </source>
</reference>
<evidence type="ECO:0000256" key="4">
    <source>
        <dbReference type="PROSITE-ProRule" id="PRU00335"/>
    </source>
</evidence>
<dbReference type="GO" id="GO:0003700">
    <property type="term" value="F:DNA-binding transcription factor activity"/>
    <property type="evidence" value="ECO:0007669"/>
    <property type="project" value="TreeGrafter"/>
</dbReference>
<dbReference type="GO" id="GO:0000976">
    <property type="term" value="F:transcription cis-regulatory region binding"/>
    <property type="evidence" value="ECO:0007669"/>
    <property type="project" value="TreeGrafter"/>
</dbReference>
<dbReference type="Pfam" id="PF00440">
    <property type="entry name" value="TetR_N"/>
    <property type="match status" value="1"/>
</dbReference>
<name>A0A1I1SJ73_9BACT</name>
<protein>
    <submittedName>
        <fullName evidence="6">Transcriptional regulator, TetR family</fullName>
    </submittedName>
</protein>
<dbReference type="InterPro" id="IPR001647">
    <property type="entry name" value="HTH_TetR"/>
</dbReference>
<dbReference type="STRING" id="662367.SAMN05216167_10518"/>
<accession>A0A1I1SJ73</accession>